<name>A0AAD8Z746_9TELE</name>
<dbReference type="PROSITE" id="PS50041">
    <property type="entry name" value="C_TYPE_LECTIN_2"/>
    <property type="match status" value="1"/>
</dbReference>
<protein>
    <recommendedName>
        <fullName evidence="3">C-type lectin domain-containing protein</fullName>
    </recommendedName>
</protein>
<feature type="non-terminal residue" evidence="4">
    <location>
        <position position="1"/>
    </location>
</feature>
<comment type="caution">
    <text evidence="4">The sequence shown here is derived from an EMBL/GenBank/DDBJ whole genome shotgun (WGS) entry which is preliminary data.</text>
</comment>
<evidence type="ECO:0000256" key="2">
    <source>
        <dbReference type="ARBA" id="ARBA00023157"/>
    </source>
</evidence>
<reference evidence="4" key="1">
    <citation type="submission" date="2023-03" db="EMBL/GenBank/DDBJ databases">
        <title>Electrophorus voltai genome.</title>
        <authorList>
            <person name="Bian C."/>
        </authorList>
    </citation>
    <scope>NUCLEOTIDE SEQUENCE</scope>
    <source>
        <strain evidence="4">CB-2022</strain>
        <tissue evidence="4">Muscle</tissue>
    </source>
</reference>
<dbReference type="InterPro" id="IPR050111">
    <property type="entry name" value="C-type_lectin/snaclec_domain"/>
</dbReference>
<gene>
    <name evidence="4" type="ORF">P4O66_012528</name>
</gene>
<feature type="domain" description="C-type lectin" evidence="3">
    <location>
        <begin position="10"/>
        <end position="124"/>
    </location>
</feature>
<dbReference type="InterPro" id="IPR018378">
    <property type="entry name" value="C-type_lectin_CS"/>
</dbReference>
<dbReference type="PANTHER" id="PTHR22803">
    <property type="entry name" value="MANNOSE, PHOSPHOLIPASE, LECTIN RECEPTOR RELATED"/>
    <property type="match status" value="1"/>
</dbReference>
<keyword evidence="1" id="KW-0430">Lectin</keyword>
<keyword evidence="2" id="KW-1015">Disulfide bond</keyword>
<dbReference type="InterPro" id="IPR033989">
    <property type="entry name" value="CD209-like_CTLD"/>
</dbReference>
<sequence>KAIEQGWRYFKSSLYNISPEKKTWSESRQDCRDRGADLVIINSREEQEFISKVISRISIWIGLTDVEKQGTWKWVDGTTLTTGYWRSGEPNNPNEHCVVAGYGSHIVLNWADYPCTHKFASICEKGVFI</sequence>
<dbReference type="PROSITE" id="PS00615">
    <property type="entry name" value="C_TYPE_LECTIN_1"/>
    <property type="match status" value="1"/>
</dbReference>
<dbReference type="Proteomes" id="UP001239994">
    <property type="component" value="Unassembled WGS sequence"/>
</dbReference>
<accession>A0AAD8Z746</accession>
<dbReference type="InterPro" id="IPR016186">
    <property type="entry name" value="C-type_lectin-like/link_sf"/>
</dbReference>
<dbReference type="InterPro" id="IPR001304">
    <property type="entry name" value="C-type_lectin-like"/>
</dbReference>
<evidence type="ECO:0000256" key="1">
    <source>
        <dbReference type="ARBA" id="ARBA00022734"/>
    </source>
</evidence>
<dbReference type="CDD" id="cd03590">
    <property type="entry name" value="CLECT_DC-SIGN_like"/>
    <property type="match status" value="1"/>
</dbReference>
<dbReference type="SUPFAM" id="SSF56436">
    <property type="entry name" value="C-type lectin-like"/>
    <property type="match status" value="1"/>
</dbReference>
<dbReference type="AlphaFoldDB" id="A0AAD8Z746"/>
<dbReference type="SMART" id="SM00034">
    <property type="entry name" value="CLECT"/>
    <property type="match status" value="1"/>
</dbReference>
<evidence type="ECO:0000313" key="5">
    <source>
        <dbReference type="Proteomes" id="UP001239994"/>
    </source>
</evidence>
<evidence type="ECO:0000313" key="4">
    <source>
        <dbReference type="EMBL" id="KAK1792593.1"/>
    </source>
</evidence>
<dbReference type="GO" id="GO:0030246">
    <property type="term" value="F:carbohydrate binding"/>
    <property type="evidence" value="ECO:0007669"/>
    <property type="project" value="UniProtKB-KW"/>
</dbReference>
<organism evidence="4 5">
    <name type="scientific">Electrophorus voltai</name>
    <dbReference type="NCBI Taxonomy" id="2609070"/>
    <lineage>
        <taxon>Eukaryota</taxon>
        <taxon>Metazoa</taxon>
        <taxon>Chordata</taxon>
        <taxon>Craniata</taxon>
        <taxon>Vertebrata</taxon>
        <taxon>Euteleostomi</taxon>
        <taxon>Actinopterygii</taxon>
        <taxon>Neopterygii</taxon>
        <taxon>Teleostei</taxon>
        <taxon>Ostariophysi</taxon>
        <taxon>Gymnotiformes</taxon>
        <taxon>Gymnotoidei</taxon>
        <taxon>Gymnotidae</taxon>
        <taxon>Electrophorus</taxon>
    </lineage>
</organism>
<dbReference type="EMBL" id="JAROKS010000019">
    <property type="protein sequence ID" value="KAK1792593.1"/>
    <property type="molecule type" value="Genomic_DNA"/>
</dbReference>
<proteinExistence type="predicted"/>
<dbReference type="Gene3D" id="3.10.100.10">
    <property type="entry name" value="Mannose-Binding Protein A, subunit A"/>
    <property type="match status" value="1"/>
</dbReference>
<dbReference type="InterPro" id="IPR016187">
    <property type="entry name" value="CTDL_fold"/>
</dbReference>
<dbReference type="Pfam" id="PF00059">
    <property type="entry name" value="Lectin_C"/>
    <property type="match status" value="1"/>
</dbReference>
<keyword evidence="5" id="KW-1185">Reference proteome</keyword>
<evidence type="ECO:0000259" key="3">
    <source>
        <dbReference type="PROSITE" id="PS50041"/>
    </source>
</evidence>